<dbReference type="SFLD" id="SFLDS00019">
    <property type="entry name" value="Glutathione_Transferase_(cytos"/>
    <property type="match status" value="1"/>
</dbReference>
<gene>
    <name evidence="2" type="ORF">F2P44_25125</name>
</gene>
<dbReference type="InterPro" id="IPR036249">
    <property type="entry name" value="Thioredoxin-like_sf"/>
</dbReference>
<protein>
    <submittedName>
        <fullName evidence="2">Glutathione transferase</fullName>
        <ecNumber evidence="2">2.5.1.18</ecNumber>
    </submittedName>
</protein>
<dbReference type="EMBL" id="WHJG01000034">
    <property type="protein sequence ID" value="NHZ82536.1"/>
    <property type="molecule type" value="Genomic_DNA"/>
</dbReference>
<comment type="caution">
    <text evidence="2">The sequence shown here is derived from an EMBL/GenBank/DDBJ whole genome shotgun (WGS) entry which is preliminary data.</text>
</comment>
<dbReference type="RefSeq" id="WP_167090662.1">
    <property type="nucleotide sequence ID" value="NZ_WHJG01000034.1"/>
</dbReference>
<evidence type="ECO:0000313" key="3">
    <source>
        <dbReference type="Proteomes" id="UP000621455"/>
    </source>
</evidence>
<dbReference type="EC" id="2.5.1.18" evidence="2"/>
<dbReference type="PANTHER" id="PTHR42673:SF21">
    <property type="entry name" value="GLUTATHIONE S-TRANSFERASE YFCF"/>
    <property type="match status" value="1"/>
</dbReference>
<accession>A0ABX0NH73</accession>
<feature type="domain" description="GST N-terminal" evidence="1">
    <location>
        <begin position="4"/>
        <end position="85"/>
    </location>
</feature>
<dbReference type="PANTHER" id="PTHR42673">
    <property type="entry name" value="MALEYLACETOACETATE ISOMERASE"/>
    <property type="match status" value="1"/>
</dbReference>
<sequence length="211" mass="23258">MQELILYVDSRFTSPWALSVFQTLTEKQLPFILNTVDLEKGEQHQAPFRHLGLTGRVPLLVHGDLALAESSAIVEYLEEAFPPPAWQAVLPAGLAQRACARQVQAWLRSDLMALRAERSTEVVFCAPTATPLTAAGQAAAERLIGIAERLVTGEHLFGEWCIADSELALVLNRLILNGDPVPERLKAYAAAQWQRDSVRQWVAKPRARAGA</sequence>
<dbReference type="InterPro" id="IPR040079">
    <property type="entry name" value="Glutathione_S-Trfase"/>
</dbReference>
<dbReference type="Pfam" id="PF14834">
    <property type="entry name" value="GST_C_4"/>
    <property type="match status" value="1"/>
</dbReference>
<dbReference type="NCBIfam" id="NF011693">
    <property type="entry name" value="PRK15113.1"/>
    <property type="match status" value="1"/>
</dbReference>
<proteinExistence type="predicted"/>
<evidence type="ECO:0000259" key="1">
    <source>
        <dbReference type="PROSITE" id="PS50404"/>
    </source>
</evidence>
<organism evidence="2 3">
    <name type="scientific">Massilia frigida</name>
    <dbReference type="NCBI Taxonomy" id="2609281"/>
    <lineage>
        <taxon>Bacteria</taxon>
        <taxon>Pseudomonadati</taxon>
        <taxon>Pseudomonadota</taxon>
        <taxon>Betaproteobacteria</taxon>
        <taxon>Burkholderiales</taxon>
        <taxon>Oxalobacteraceae</taxon>
        <taxon>Telluria group</taxon>
        <taxon>Massilia</taxon>
    </lineage>
</organism>
<evidence type="ECO:0000313" key="2">
    <source>
        <dbReference type="EMBL" id="NHZ82536.1"/>
    </source>
</evidence>
<keyword evidence="3" id="KW-1185">Reference proteome</keyword>
<dbReference type="PROSITE" id="PS50404">
    <property type="entry name" value="GST_NTER"/>
    <property type="match status" value="1"/>
</dbReference>
<dbReference type="Proteomes" id="UP000621455">
    <property type="component" value="Unassembled WGS sequence"/>
</dbReference>
<dbReference type="InterPro" id="IPR004045">
    <property type="entry name" value="Glutathione_S-Trfase_N"/>
</dbReference>
<dbReference type="InterPro" id="IPR034338">
    <property type="entry name" value="GST_4_C"/>
</dbReference>
<dbReference type="InterPro" id="IPR036282">
    <property type="entry name" value="Glutathione-S-Trfase_C_sf"/>
</dbReference>
<dbReference type="Pfam" id="PF13409">
    <property type="entry name" value="GST_N_2"/>
    <property type="match status" value="1"/>
</dbReference>
<dbReference type="Gene3D" id="1.20.1050.10">
    <property type="match status" value="1"/>
</dbReference>
<dbReference type="CDD" id="cd03195">
    <property type="entry name" value="GST_C_4"/>
    <property type="match status" value="1"/>
</dbReference>
<dbReference type="GO" id="GO:0004364">
    <property type="term" value="F:glutathione transferase activity"/>
    <property type="evidence" value="ECO:0007669"/>
    <property type="project" value="UniProtKB-EC"/>
</dbReference>
<dbReference type="SFLD" id="SFLDG00358">
    <property type="entry name" value="Main_(cytGST)"/>
    <property type="match status" value="1"/>
</dbReference>
<reference evidence="2 3" key="1">
    <citation type="submission" date="2019-10" db="EMBL/GenBank/DDBJ databases">
        <title>Taxonomy of Antarctic Massilia spp.: description of Massilia rubra sp. nov., Massilia aquatica sp. nov., Massilia mucilaginosa sp. nov., Massilia frigida sp. nov. isolated from streams, lakes and regoliths.</title>
        <authorList>
            <person name="Holochova P."/>
            <person name="Sedlacek I."/>
            <person name="Kralova S."/>
            <person name="Maslanova I."/>
            <person name="Busse H.-J."/>
            <person name="Stankova E."/>
            <person name="Vrbovska V."/>
            <person name="Kovarovic V."/>
            <person name="Bartak M."/>
            <person name="Svec P."/>
            <person name="Pantucek R."/>
        </authorList>
    </citation>
    <scope>NUCLEOTIDE SEQUENCE [LARGE SCALE GENOMIC DNA]</scope>
    <source>
        <strain evidence="2 3">CCM 8695</strain>
    </source>
</reference>
<dbReference type="SUPFAM" id="SSF52833">
    <property type="entry name" value="Thioredoxin-like"/>
    <property type="match status" value="1"/>
</dbReference>
<name>A0ABX0NH73_9BURK</name>
<keyword evidence="2" id="KW-0808">Transferase</keyword>
<dbReference type="SUPFAM" id="SSF47616">
    <property type="entry name" value="GST C-terminal domain-like"/>
    <property type="match status" value="1"/>
</dbReference>
<dbReference type="CDD" id="cd00570">
    <property type="entry name" value="GST_N_family"/>
    <property type="match status" value="1"/>
</dbReference>
<dbReference type="Gene3D" id="3.40.30.10">
    <property type="entry name" value="Glutaredoxin"/>
    <property type="match status" value="1"/>
</dbReference>